<feature type="transmembrane region" description="Helical" evidence="3">
    <location>
        <begin position="168"/>
        <end position="188"/>
    </location>
</feature>
<feature type="transmembrane region" description="Helical" evidence="3">
    <location>
        <begin position="338"/>
        <end position="360"/>
    </location>
</feature>
<dbReference type="PROSITE" id="PS50850">
    <property type="entry name" value="MFS"/>
    <property type="match status" value="1"/>
</dbReference>
<feature type="transmembrane region" description="Helical" evidence="3">
    <location>
        <begin position="136"/>
        <end position="162"/>
    </location>
</feature>
<feature type="transmembrane region" description="Helical" evidence="3">
    <location>
        <begin position="101"/>
        <end position="124"/>
    </location>
</feature>
<dbReference type="Pfam" id="PF07690">
    <property type="entry name" value="MFS_1"/>
    <property type="match status" value="1"/>
</dbReference>
<organism evidence="5 6">
    <name type="scientific">Schizothecium vesticola</name>
    <dbReference type="NCBI Taxonomy" id="314040"/>
    <lineage>
        <taxon>Eukaryota</taxon>
        <taxon>Fungi</taxon>
        <taxon>Dikarya</taxon>
        <taxon>Ascomycota</taxon>
        <taxon>Pezizomycotina</taxon>
        <taxon>Sordariomycetes</taxon>
        <taxon>Sordariomycetidae</taxon>
        <taxon>Sordariales</taxon>
        <taxon>Schizotheciaceae</taxon>
        <taxon>Schizothecium</taxon>
    </lineage>
</organism>
<evidence type="ECO:0000313" key="5">
    <source>
        <dbReference type="EMBL" id="KAK0752288.1"/>
    </source>
</evidence>
<comment type="subcellular location">
    <subcellularLocation>
        <location evidence="1">Membrane</location>
        <topology evidence="1">Multi-pass membrane protein</topology>
    </subcellularLocation>
</comment>
<feature type="transmembrane region" description="Helical" evidence="3">
    <location>
        <begin position="276"/>
        <end position="296"/>
    </location>
</feature>
<gene>
    <name evidence="5" type="ORF">B0T18DRAFT_304359</name>
</gene>
<feature type="transmembrane region" description="Helical" evidence="3">
    <location>
        <begin position="15"/>
        <end position="38"/>
    </location>
</feature>
<comment type="caution">
    <text evidence="5">The sequence shown here is derived from an EMBL/GenBank/DDBJ whole genome shotgun (WGS) entry which is preliminary data.</text>
</comment>
<reference evidence="5" key="1">
    <citation type="submission" date="2023-06" db="EMBL/GenBank/DDBJ databases">
        <title>Genome-scale phylogeny and comparative genomics of the fungal order Sordariales.</title>
        <authorList>
            <consortium name="Lawrence Berkeley National Laboratory"/>
            <person name="Hensen N."/>
            <person name="Bonometti L."/>
            <person name="Westerberg I."/>
            <person name="Brannstrom I.O."/>
            <person name="Guillou S."/>
            <person name="Cros-Aarteil S."/>
            <person name="Calhoun S."/>
            <person name="Haridas S."/>
            <person name="Kuo A."/>
            <person name="Mondo S."/>
            <person name="Pangilinan J."/>
            <person name="Riley R."/>
            <person name="LaButti K."/>
            <person name="Andreopoulos B."/>
            <person name="Lipzen A."/>
            <person name="Chen C."/>
            <person name="Yanf M."/>
            <person name="Daum C."/>
            <person name="Ng V."/>
            <person name="Clum A."/>
            <person name="Steindorff A."/>
            <person name="Ohm R."/>
            <person name="Martin F."/>
            <person name="Silar P."/>
            <person name="Natvig D."/>
            <person name="Lalanne C."/>
            <person name="Gautier V."/>
            <person name="Ament-velasquez S.L."/>
            <person name="Kruys A."/>
            <person name="Hutchinson M.I."/>
            <person name="Powell A.J."/>
            <person name="Barry K."/>
            <person name="Miller A.N."/>
            <person name="Grigoriev I.V."/>
            <person name="Debuchy R."/>
            <person name="Gladieux P."/>
            <person name="Thoren M.H."/>
            <person name="Johannesson H."/>
        </authorList>
    </citation>
    <scope>NUCLEOTIDE SEQUENCE</scope>
    <source>
        <strain evidence="5">SMH3187-1</strain>
    </source>
</reference>
<dbReference type="InterPro" id="IPR020846">
    <property type="entry name" value="MFS_dom"/>
</dbReference>
<feature type="transmembrane region" description="Helical" evidence="3">
    <location>
        <begin position="209"/>
        <end position="236"/>
    </location>
</feature>
<dbReference type="InterPro" id="IPR036259">
    <property type="entry name" value="MFS_trans_sf"/>
</dbReference>
<evidence type="ECO:0000256" key="3">
    <source>
        <dbReference type="SAM" id="Phobius"/>
    </source>
</evidence>
<dbReference type="Proteomes" id="UP001172155">
    <property type="component" value="Unassembled WGS sequence"/>
</dbReference>
<dbReference type="AlphaFoldDB" id="A0AA40F6V6"/>
<accession>A0AA40F6V6</accession>
<keyword evidence="6" id="KW-1185">Reference proteome</keyword>
<keyword evidence="3" id="KW-0472">Membrane</keyword>
<feature type="transmembrane region" description="Helical" evidence="3">
    <location>
        <begin position="248"/>
        <end position="269"/>
    </location>
</feature>
<evidence type="ECO:0000256" key="2">
    <source>
        <dbReference type="ARBA" id="ARBA00006727"/>
    </source>
</evidence>
<name>A0AA40F6V6_9PEZI</name>
<proteinExistence type="inferred from homology"/>
<dbReference type="InterPro" id="IPR011701">
    <property type="entry name" value="MFS"/>
</dbReference>
<evidence type="ECO:0000259" key="4">
    <source>
        <dbReference type="PROSITE" id="PS50850"/>
    </source>
</evidence>
<protein>
    <submittedName>
        <fullName evidence="5">Major facilitator superfamily domain-containing protein</fullName>
    </submittedName>
</protein>
<sequence length="394" mass="41496">EFVPPDGGLLAWSQVLAGCLVNMLAWGLPATFGVYQLYYRDTLGLPESQVSWIGSLQTSLAFLTCTFAGRLADAGYVRSTVASGAFLVIFGTFMTSLSTTYWQLLLSQGLCTGLGLGVMFMPPLSVINSYFDSHRSLALAISASGNGIGSVFLPATIQYLIPQIGFPWAVRASGLLALVISSLALLLLRPRLPPRLAGPLIEWSAYREAPYALYTLGAFLFFMALYFGFFFITPYARNIASFPTTPSVHLLLLLSGLSVPTRPLAGYLADRHLGPVNTFTLATLLLGLMCFAWTGVRSRAGMYVFAVFFGLANGAAQGVFVGSLASLTADPRRMGTRFGMVCTTAAVATLAGPPMAGAIIDASGGGYVGAQVWAGVVICAGAALLGAARVKMGG</sequence>
<dbReference type="SUPFAM" id="SSF103473">
    <property type="entry name" value="MFS general substrate transporter"/>
    <property type="match status" value="1"/>
</dbReference>
<feature type="non-terminal residue" evidence="5">
    <location>
        <position position="1"/>
    </location>
</feature>
<evidence type="ECO:0000256" key="1">
    <source>
        <dbReference type="ARBA" id="ARBA00004141"/>
    </source>
</evidence>
<keyword evidence="3" id="KW-1133">Transmembrane helix</keyword>
<dbReference type="InterPro" id="IPR050327">
    <property type="entry name" value="Proton-linked_MCT"/>
</dbReference>
<evidence type="ECO:0000313" key="6">
    <source>
        <dbReference type="Proteomes" id="UP001172155"/>
    </source>
</evidence>
<dbReference type="Gene3D" id="1.20.1250.20">
    <property type="entry name" value="MFS general substrate transporter like domains"/>
    <property type="match status" value="1"/>
</dbReference>
<dbReference type="GO" id="GO:0016020">
    <property type="term" value="C:membrane"/>
    <property type="evidence" value="ECO:0007669"/>
    <property type="project" value="UniProtKB-SubCell"/>
</dbReference>
<feature type="transmembrane region" description="Helical" evidence="3">
    <location>
        <begin position="372"/>
        <end position="390"/>
    </location>
</feature>
<comment type="similarity">
    <text evidence="2">Belongs to the major facilitator superfamily. Monocarboxylate porter (TC 2.A.1.13) family.</text>
</comment>
<dbReference type="EMBL" id="JAUKUD010000002">
    <property type="protein sequence ID" value="KAK0752288.1"/>
    <property type="molecule type" value="Genomic_DNA"/>
</dbReference>
<feature type="non-terminal residue" evidence="5">
    <location>
        <position position="394"/>
    </location>
</feature>
<feature type="domain" description="Major facilitator superfamily (MFS) profile" evidence="4">
    <location>
        <begin position="11"/>
        <end position="394"/>
    </location>
</feature>
<dbReference type="PANTHER" id="PTHR11360">
    <property type="entry name" value="MONOCARBOXYLATE TRANSPORTER"/>
    <property type="match status" value="1"/>
</dbReference>
<feature type="transmembrane region" description="Helical" evidence="3">
    <location>
        <begin position="76"/>
        <end position="95"/>
    </location>
</feature>
<keyword evidence="3" id="KW-0812">Transmembrane</keyword>
<dbReference type="GO" id="GO:0022857">
    <property type="term" value="F:transmembrane transporter activity"/>
    <property type="evidence" value="ECO:0007669"/>
    <property type="project" value="InterPro"/>
</dbReference>
<dbReference type="PANTHER" id="PTHR11360:SF130">
    <property type="entry name" value="MAJOR FACILITATOR SUPERFAMILY (MFS) PROFILE DOMAIN-CONTAINING PROTEIN-RELATED"/>
    <property type="match status" value="1"/>
</dbReference>
<feature type="transmembrane region" description="Helical" evidence="3">
    <location>
        <begin position="302"/>
        <end position="326"/>
    </location>
</feature>